<dbReference type="EMBL" id="OW152818">
    <property type="protein sequence ID" value="CAH2071584.1"/>
    <property type="molecule type" value="Genomic_DNA"/>
</dbReference>
<accession>A0ABN8J1P4</accession>
<protein>
    <recommendedName>
        <fullName evidence="3">Secreted protein</fullName>
    </recommendedName>
</protein>
<evidence type="ECO:0008006" key="3">
    <source>
        <dbReference type="Google" id="ProtNLM"/>
    </source>
</evidence>
<dbReference type="Proteomes" id="UP000837857">
    <property type="component" value="Chromosome 6"/>
</dbReference>
<gene>
    <name evidence="1" type="ORF">IPOD504_LOCUS15183</name>
</gene>
<evidence type="ECO:0000313" key="2">
    <source>
        <dbReference type="Proteomes" id="UP000837857"/>
    </source>
</evidence>
<name>A0ABN8J1P4_9NEOP</name>
<organism evidence="1 2">
    <name type="scientific">Iphiclides podalirius</name>
    <name type="common">scarce swallowtail</name>
    <dbReference type="NCBI Taxonomy" id="110791"/>
    <lineage>
        <taxon>Eukaryota</taxon>
        <taxon>Metazoa</taxon>
        <taxon>Ecdysozoa</taxon>
        <taxon>Arthropoda</taxon>
        <taxon>Hexapoda</taxon>
        <taxon>Insecta</taxon>
        <taxon>Pterygota</taxon>
        <taxon>Neoptera</taxon>
        <taxon>Endopterygota</taxon>
        <taxon>Lepidoptera</taxon>
        <taxon>Glossata</taxon>
        <taxon>Ditrysia</taxon>
        <taxon>Papilionoidea</taxon>
        <taxon>Papilionidae</taxon>
        <taxon>Papilioninae</taxon>
        <taxon>Iphiclides</taxon>
    </lineage>
</organism>
<proteinExistence type="predicted"/>
<evidence type="ECO:0000313" key="1">
    <source>
        <dbReference type="EMBL" id="CAH2071584.1"/>
    </source>
</evidence>
<reference evidence="1" key="1">
    <citation type="submission" date="2022-03" db="EMBL/GenBank/DDBJ databases">
        <authorList>
            <person name="Martin H S."/>
        </authorList>
    </citation>
    <scope>NUCLEOTIDE SEQUENCE</scope>
</reference>
<sequence>MRFLFVTLCFEPASVSQYTRPQQRRRRVDVSRHVADAVWRKNRAYAVRSERSMSGDAARCVGQAKHQVTLMLVGAVRVTPAAPRWYR</sequence>
<keyword evidence="2" id="KW-1185">Reference proteome</keyword>
<feature type="non-terminal residue" evidence="1">
    <location>
        <position position="87"/>
    </location>
</feature>